<protein>
    <recommendedName>
        <fullName evidence="1">Reverse transcriptase Ty1/copia-type domain-containing protein</fullName>
    </recommendedName>
</protein>
<evidence type="ECO:0000313" key="3">
    <source>
        <dbReference type="Proteomes" id="UP000467841"/>
    </source>
</evidence>
<name>A0A6D2I9F8_9BRAS</name>
<dbReference type="Proteomes" id="UP000467841">
    <property type="component" value="Unassembled WGS sequence"/>
</dbReference>
<feature type="domain" description="Reverse transcriptase Ty1/copia-type" evidence="1">
    <location>
        <begin position="5"/>
        <end position="146"/>
    </location>
</feature>
<dbReference type="Pfam" id="PF07727">
    <property type="entry name" value="RVT_2"/>
    <property type="match status" value="1"/>
</dbReference>
<accession>A0A6D2I9F8</accession>
<evidence type="ECO:0000313" key="2">
    <source>
        <dbReference type="EMBL" id="CAA7024845.1"/>
    </source>
</evidence>
<sequence>MLSAVVHYDMELEQLDVKTAFLHGHLDEFILMEQPEGFVDKRHPYKVCLLKRSLYGLKQAPRQWNKRFDDFMRTNGYNRNEYDQCVYFKKLKSGAYIYLLLYVDDMLVASVDKDDVKRLEVLLGTEFEMKDLGSAKKILGMEIVRDRVNGGL</sequence>
<gene>
    <name evidence="2" type="ORF">MERR_LOCUS12080</name>
</gene>
<dbReference type="AlphaFoldDB" id="A0A6D2I9F8"/>
<comment type="caution">
    <text evidence="2">The sequence shown here is derived from an EMBL/GenBank/DDBJ whole genome shotgun (WGS) entry which is preliminary data.</text>
</comment>
<dbReference type="SUPFAM" id="SSF56672">
    <property type="entry name" value="DNA/RNA polymerases"/>
    <property type="match status" value="1"/>
</dbReference>
<dbReference type="PANTHER" id="PTHR43383:SF2">
    <property type="entry name" value="AMIDOHYDROLASE 2 FAMILY PROTEIN"/>
    <property type="match status" value="1"/>
</dbReference>
<keyword evidence="3" id="KW-1185">Reference proteome</keyword>
<dbReference type="PANTHER" id="PTHR43383">
    <property type="entry name" value="NODULIN 6"/>
    <property type="match status" value="1"/>
</dbReference>
<evidence type="ECO:0000259" key="1">
    <source>
        <dbReference type="Pfam" id="PF07727"/>
    </source>
</evidence>
<proteinExistence type="predicted"/>
<dbReference type="OrthoDB" id="1747567at2759"/>
<organism evidence="2 3">
    <name type="scientific">Microthlaspi erraticum</name>
    <dbReference type="NCBI Taxonomy" id="1685480"/>
    <lineage>
        <taxon>Eukaryota</taxon>
        <taxon>Viridiplantae</taxon>
        <taxon>Streptophyta</taxon>
        <taxon>Embryophyta</taxon>
        <taxon>Tracheophyta</taxon>
        <taxon>Spermatophyta</taxon>
        <taxon>Magnoliopsida</taxon>
        <taxon>eudicotyledons</taxon>
        <taxon>Gunneridae</taxon>
        <taxon>Pentapetalae</taxon>
        <taxon>rosids</taxon>
        <taxon>malvids</taxon>
        <taxon>Brassicales</taxon>
        <taxon>Brassicaceae</taxon>
        <taxon>Coluteocarpeae</taxon>
        <taxon>Microthlaspi</taxon>
    </lineage>
</organism>
<dbReference type="EMBL" id="CACVBM020000943">
    <property type="protein sequence ID" value="CAA7024845.1"/>
    <property type="molecule type" value="Genomic_DNA"/>
</dbReference>
<dbReference type="InterPro" id="IPR013103">
    <property type="entry name" value="RVT_2"/>
</dbReference>
<dbReference type="InterPro" id="IPR043502">
    <property type="entry name" value="DNA/RNA_pol_sf"/>
</dbReference>
<reference evidence="2" key="1">
    <citation type="submission" date="2020-01" db="EMBL/GenBank/DDBJ databases">
        <authorList>
            <person name="Mishra B."/>
        </authorList>
    </citation>
    <scope>NUCLEOTIDE SEQUENCE [LARGE SCALE GENOMIC DNA]</scope>
</reference>